<dbReference type="Gene3D" id="2.160.10.10">
    <property type="entry name" value="Hexapeptide repeat proteins"/>
    <property type="match status" value="1"/>
</dbReference>
<evidence type="ECO:0000256" key="2">
    <source>
        <dbReference type="ARBA" id="ARBA00022679"/>
    </source>
</evidence>
<comment type="similarity">
    <text evidence="1">Belongs to the transferase hexapeptide repeat family.</text>
</comment>
<name>A0A1V0SAW9_9VIRU</name>
<protein>
    <submittedName>
        <fullName evidence="3">Transferase hexapeptide protein</fullName>
    </submittedName>
</protein>
<organism evidence="3">
    <name type="scientific">Catovirus CTV1</name>
    <dbReference type="NCBI Taxonomy" id="1977631"/>
    <lineage>
        <taxon>Viruses</taxon>
        <taxon>Varidnaviria</taxon>
        <taxon>Bamfordvirae</taxon>
        <taxon>Nucleocytoviricota</taxon>
        <taxon>Megaviricetes</taxon>
        <taxon>Imitervirales</taxon>
        <taxon>Mimiviridae</taxon>
        <taxon>Klosneuvirinae</taxon>
        <taxon>Catovirus</taxon>
    </lineage>
</organism>
<dbReference type="InterPro" id="IPR011004">
    <property type="entry name" value="Trimer_LpxA-like_sf"/>
</dbReference>
<sequence>MSILKSSNNIIVGKRTFYNGDIKLISSNESKIFIGSFCAIGNNLKIITLNHDYNYPAIQGNFYKTFFNQNHPGELNIFPNKERTKGDVYIGNDVWIGDDVTILSGVTIGDGCCIGTKSLITKSLPPYSVCGGVPCKVIKNRYSDDIVKYLMEIKWWEWSEDKIKKNKSFFYSNLNKMKLEDIKKIII</sequence>
<evidence type="ECO:0000256" key="1">
    <source>
        <dbReference type="ARBA" id="ARBA00007274"/>
    </source>
</evidence>
<dbReference type="PANTHER" id="PTHR23416:SF23">
    <property type="entry name" value="ACETYLTRANSFERASE C18B11.09C-RELATED"/>
    <property type="match status" value="1"/>
</dbReference>
<gene>
    <name evidence="3" type="ORF">Catovirus_1_864</name>
</gene>
<dbReference type="SUPFAM" id="SSF51161">
    <property type="entry name" value="Trimeric LpxA-like enzymes"/>
    <property type="match status" value="1"/>
</dbReference>
<dbReference type="InterPro" id="IPR051159">
    <property type="entry name" value="Hexapeptide_acetyltransf"/>
</dbReference>
<dbReference type="CDD" id="cd03349">
    <property type="entry name" value="LbH_XAT"/>
    <property type="match status" value="1"/>
</dbReference>
<proteinExistence type="inferred from homology"/>
<accession>A0A1V0SAW9</accession>
<dbReference type="GO" id="GO:0008374">
    <property type="term" value="F:O-acyltransferase activity"/>
    <property type="evidence" value="ECO:0007669"/>
    <property type="project" value="TreeGrafter"/>
</dbReference>
<dbReference type="InterPro" id="IPR001451">
    <property type="entry name" value="Hexapep"/>
</dbReference>
<reference evidence="3" key="1">
    <citation type="journal article" date="2017" name="Science">
        <title>Giant viruses with an expanded complement of translation system components.</title>
        <authorList>
            <person name="Schulz F."/>
            <person name="Yutin N."/>
            <person name="Ivanova N.N."/>
            <person name="Ortega D.R."/>
            <person name="Lee T.K."/>
            <person name="Vierheilig J."/>
            <person name="Daims H."/>
            <person name="Horn M."/>
            <person name="Wagner M."/>
            <person name="Jensen G.J."/>
            <person name="Kyrpides N.C."/>
            <person name="Koonin E.V."/>
            <person name="Woyke T."/>
        </authorList>
    </citation>
    <scope>NUCLEOTIDE SEQUENCE</scope>
    <source>
        <strain evidence="3">CTV1</strain>
    </source>
</reference>
<keyword evidence="2 3" id="KW-0808">Transferase</keyword>
<dbReference type="EMBL" id="KY684083">
    <property type="protein sequence ID" value="ARF08814.1"/>
    <property type="molecule type" value="Genomic_DNA"/>
</dbReference>
<dbReference type="PANTHER" id="PTHR23416">
    <property type="entry name" value="SIALIC ACID SYNTHASE-RELATED"/>
    <property type="match status" value="1"/>
</dbReference>
<dbReference type="Pfam" id="PF00132">
    <property type="entry name" value="Hexapep"/>
    <property type="match status" value="1"/>
</dbReference>
<evidence type="ECO:0000313" key="3">
    <source>
        <dbReference type="EMBL" id="ARF08814.1"/>
    </source>
</evidence>